<proteinExistence type="predicted"/>
<sequence>MKMPAPDIESIETAVRSLDTHDGTELVISPAGSSVTSFCAEAALLQFVVTWARRNQSSAVAAFSGLDGAAEHFEASLQKQLGLPYVLAAWVLATQLLDANGHVLKRREAKGFAAFLDAMDDFEFQRTHETAESRANLVCVQGSKREFIRPFYEQVKSSWRVRPEGDVRVVIQDILVQLAENWHAKYLREVADPLAHLVRELVENSDWWSRSDHRGVEYDKGVRAVTLRLHDIDDDNLHMFAGGNSHIQSYLLHNLTTHPRAKTDDQPSSHAGIVRKLSFMELTMVDSGPGLARRWLASRPEDKRSVDHLTDISLSDEEEAVIECFKKWRTTSGNSLRGVGLFSVASLLKKRNGFLRLRTGRLGFLFGTQSAISGIETELRKHDTSVDYIKFKDGTHIFLQQGKMEFFLRPWSQKELGAVEGTAYSILLPV</sequence>
<evidence type="ECO:0008006" key="3">
    <source>
        <dbReference type="Google" id="ProtNLM"/>
    </source>
</evidence>
<protein>
    <recommendedName>
        <fullName evidence="3">ATP-binding protein</fullName>
    </recommendedName>
</protein>
<evidence type="ECO:0000313" key="1">
    <source>
        <dbReference type="EMBL" id="CAD6539297.1"/>
    </source>
</evidence>
<dbReference type="RefSeq" id="WP_201643397.1">
    <property type="nucleotide sequence ID" value="NZ_CAJHCP010000007.1"/>
</dbReference>
<dbReference type="EMBL" id="CAJHCP010000007">
    <property type="protein sequence ID" value="CAD6539297.1"/>
    <property type="molecule type" value="Genomic_DNA"/>
</dbReference>
<organism evidence="1 2">
    <name type="scientific">Paraburkholderia metrosideri</name>
    <dbReference type="NCBI Taxonomy" id="580937"/>
    <lineage>
        <taxon>Bacteria</taxon>
        <taxon>Pseudomonadati</taxon>
        <taxon>Pseudomonadota</taxon>
        <taxon>Betaproteobacteria</taxon>
        <taxon>Burkholderiales</taxon>
        <taxon>Burkholderiaceae</taxon>
        <taxon>Paraburkholderia</taxon>
    </lineage>
</organism>
<evidence type="ECO:0000313" key="2">
    <source>
        <dbReference type="Proteomes" id="UP000598032"/>
    </source>
</evidence>
<keyword evidence="2" id="KW-1185">Reference proteome</keyword>
<accession>A0ABM8NR45</accession>
<gene>
    <name evidence="1" type="ORF">LMG28140_03356</name>
</gene>
<reference evidence="1 2" key="1">
    <citation type="submission" date="2020-10" db="EMBL/GenBank/DDBJ databases">
        <authorList>
            <person name="Peeters C."/>
        </authorList>
    </citation>
    <scope>NUCLEOTIDE SEQUENCE [LARGE SCALE GENOMIC DNA]</scope>
    <source>
        <strain evidence="1 2">LMG 28140</strain>
    </source>
</reference>
<comment type="caution">
    <text evidence="1">The sequence shown here is derived from an EMBL/GenBank/DDBJ whole genome shotgun (WGS) entry which is preliminary data.</text>
</comment>
<dbReference type="Proteomes" id="UP000598032">
    <property type="component" value="Unassembled WGS sequence"/>
</dbReference>
<name>A0ABM8NR45_9BURK</name>